<feature type="region of interest" description="Disordered" evidence="2">
    <location>
        <begin position="161"/>
        <end position="219"/>
    </location>
</feature>
<gene>
    <name evidence="4" type="ORF">N0V93_005232</name>
</gene>
<comment type="caution">
    <text evidence="4">The sequence shown here is derived from an EMBL/GenBank/DDBJ whole genome shotgun (WGS) entry which is preliminary data.</text>
</comment>
<feature type="compositionally biased region" description="Basic and acidic residues" evidence="2">
    <location>
        <begin position="26"/>
        <end position="39"/>
    </location>
</feature>
<dbReference type="AlphaFoldDB" id="A0A9W8YUD2"/>
<feature type="compositionally biased region" description="Acidic residues" evidence="2">
    <location>
        <begin position="298"/>
        <end position="308"/>
    </location>
</feature>
<evidence type="ECO:0000259" key="3">
    <source>
        <dbReference type="Pfam" id="PF08574"/>
    </source>
</evidence>
<dbReference type="GO" id="GO:0006606">
    <property type="term" value="P:protein import into nucleus"/>
    <property type="evidence" value="ECO:0007669"/>
    <property type="project" value="InterPro"/>
</dbReference>
<feature type="compositionally biased region" description="Acidic residues" evidence="2">
    <location>
        <begin position="375"/>
        <end position="384"/>
    </location>
</feature>
<sequence>MSVPPETIQVKRIKRTASDRDAEELAEGRDSHSRFDGPDYLRLHNPKRVHSDVFIYQRITATPLNSSTSGTNARNVIPTIHPSKPGEEDVSAAKSTSPSKLQPSTSQTVETRPIPKVPSAAEPRRFHFSRPLLTPTSLMTTGTKTGKRSRNNVPTTVFVEHKHKRSRTEDVHMKDADATSPTAAEEPPRKLKLPGADRKGPPRPVAQIKKDVPKSVEDKHWAAEDDELSRRMNAFALEIIGQNLAEEEERDRKAAAAAARKPATSSPHKFKPKPPAKRFAERHPEVIAKYEESAPPEPDQDGYETASEDEYIVETYVRVPASVLSKDVDPEKIGLLVFGNESDAEFFYGVEGDSDDEWLEDDEDENAENYYTADYPDEDLDSGDEYGRGAYNYRGNASDQEEFDERDDAGYVLDHGNEDNNDAILPTANMGLQPPSAFR</sequence>
<dbReference type="InterPro" id="IPR040150">
    <property type="entry name" value="Iwr1"/>
</dbReference>
<dbReference type="GO" id="GO:0005737">
    <property type="term" value="C:cytoplasm"/>
    <property type="evidence" value="ECO:0007669"/>
    <property type="project" value="TreeGrafter"/>
</dbReference>
<evidence type="ECO:0000256" key="2">
    <source>
        <dbReference type="SAM" id="MobiDB-lite"/>
    </source>
</evidence>
<feature type="compositionally biased region" description="Polar residues" evidence="2">
    <location>
        <begin position="63"/>
        <end position="74"/>
    </location>
</feature>
<evidence type="ECO:0000313" key="5">
    <source>
        <dbReference type="Proteomes" id="UP001140453"/>
    </source>
</evidence>
<feature type="compositionally biased region" description="Basic and acidic residues" evidence="2">
    <location>
        <begin position="167"/>
        <end position="177"/>
    </location>
</feature>
<dbReference type="InterPro" id="IPR013883">
    <property type="entry name" value="TF_Iwr1_dom"/>
</dbReference>
<feature type="domain" description="Transcription factor Iwr1" evidence="3">
    <location>
        <begin position="309"/>
        <end position="379"/>
    </location>
</feature>
<dbReference type="EMBL" id="JAPEVB010000003">
    <property type="protein sequence ID" value="KAJ4391613.1"/>
    <property type="molecule type" value="Genomic_DNA"/>
</dbReference>
<dbReference type="Pfam" id="PF08574">
    <property type="entry name" value="Iwr1"/>
    <property type="match status" value="1"/>
</dbReference>
<dbReference type="PANTHER" id="PTHR28063">
    <property type="entry name" value="RNA POLYMERASE II NUCLEAR LOCALIZATION PROTEIN IWR1"/>
    <property type="match status" value="1"/>
</dbReference>
<feature type="region of interest" description="Disordered" evidence="2">
    <location>
        <begin position="1"/>
        <end position="39"/>
    </location>
</feature>
<protein>
    <recommendedName>
        <fullName evidence="3">Transcription factor Iwr1 domain-containing protein</fullName>
    </recommendedName>
</protein>
<feature type="region of interest" description="Disordered" evidence="2">
    <location>
        <begin position="63"/>
        <end position="112"/>
    </location>
</feature>
<feature type="compositionally biased region" description="Basic and acidic residues" evidence="2">
    <location>
        <begin position="208"/>
        <end position="219"/>
    </location>
</feature>
<dbReference type="PANTHER" id="PTHR28063:SF1">
    <property type="entry name" value="RNA POLYMERASE II NUCLEAR LOCALIZATION PROTEIN IWR1"/>
    <property type="match status" value="1"/>
</dbReference>
<feature type="compositionally biased region" description="Polar residues" evidence="2">
    <location>
        <begin position="93"/>
        <end position="110"/>
    </location>
</feature>
<feature type="compositionally biased region" description="Basic and acidic residues" evidence="2">
    <location>
        <begin position="278"/>
        <end position="292"/>
    </location>
</feature>
<name>A0A9W8YUD2_9PEZI</name>
<dbReference type="Proteomes" id="UP001140453">
    <property type="component" value="Unassembled WGS sequence"/>
</dbReference>
<dbReference type="OrthoDB" id="6255506at2759"/>
<keyword evidence="5" id="KW-1185">Reference proteome</keyword>
<comment type="similarity">
    <text evidence="1">Belongs to the IWR1/SLC7A6OS family.</text>
</comment>
<organism evidence="4 5">
    <name type="scientific">Gnomoniopsis smithogilvyi</name>
    <dbReference type="NCBI Taxonomy" id="1191159"/>
    <lineage>
        <taxon>Eukaryota</taxon>
        <taxon>Fungi</taxon>
        <taxon>Dikarya</taxon>
        <taxon>Ascomycota</taxon>
        <taxon>Pezizomycotina</taxon>
        <taxon>Sordariomycetes</taxon>
        <taxon>Sordariomycetidae</taxon>
        <taxon>Diaporthales</taxon>
        <taxon>Gnomoniaceae</taxon>
        <taxon>Gnomoniopsis</taxon>
    </lineage>
</organism>
<feature type="region of interest" description="Disordered" evidence="2">
    <location>
        <begin position="353"/>
        <end position="439"/>
    </location>
</feature>
<accession>A0A9W8YUD2</accession>
<evidence type="ECO:0000256" key="1">
    <source>
        <dbReference type="ARBA" id="ARBA00010218"/>
    </source>
</evidence>
<feature type="region of interest" description="Disordered" evidence="2">
    <location>
        <begin position="246"/>
        <end position="308"/>
    </location>
</feature>
<evidence type="ECO:0000313" key="4">
    <source>
        <dbReference type="EMBL" id="KAJ4391613.1"/>
    </source>
</evidence>
<proteinExistence type="inferred from homology"/>
<reference evidence="4" key="1">
    <citation type="submission" date="2022-10" db="EMBL/GenBank/DDBJ databases">
        <title>Tapping the CABI collections for fungal endophytes: first genome assemblies for Collariella, Neodidymelliopsis, Ascochyta clinopodiicola, Didymella pomorum, Didymosphaeria variabile, Neocosmospora piperis and Neocucurbitaria cava.</title>
        <authorList>
            <person name="Hill R."/>
        </authorList>
    </citation>
    <scope>NUCLEOTIDE SEQUENCE</scope>
    <source>
        <strain evidence="4">IMI 355082</strain>
    </source>
</reference>
<feature type="compositionally biased region" description="Acidic residues" evidence="2">
    <location>
        <begin position="353"/>
        <end position="367"/>
    </location>
</feature>